<dbReference type="SUPFAM" id="SSF48557">
    <property type="entry name" value="L-aspartase-like"/>
    <property type="match status" value="1"/>
</dbReference>
<evidence type="ECO:0000256" key="2">
    <source>
        <dbReference type="ARBA" id="ARBA00012338"/>
    </source>
</evidence>
<evidence type="ECO:0000313" key="9">
    <source>
        <dbReference type="EMBL" id="AST91658.1"/>
    </source>
</evidence>
<sequence>MTQRSKIYIDATLGPTYSFTKKHYYHHIMEINLAHVLMLRDQNIIEQEHASSILEATHKLYKQGYEKKYDSNFEDLFFMLEDDLSKVIGPELVGNMHIAFSRNDMDTTMFRMFWRERIVEWMNTINLLRNELLRLVAEHKTTIMTAHTHNQQAQPTTLSHYLMAVVHNLQRDVQRGQELYNRVNRSPMGAAALSTTGYNIDRENISKRLGFDSPLSNSYDAISASDFMIELKSVLSISLSTLSRFVNDLIFMTTNEVNTLRLHDMHVQTSSIMPQKRNPSALEHTRASISKAIGSLENTIFLAHNVPLGDIVDIGDDIQPPLYTGYITSVEVVEILTEILHHCTFNKELLLENAQRGFATVTEISDVIVRNYSIPFRSAHGIVSTFVKDLVKEGLDLTNGSASKINNIAKNSFQILLNLTEEEYQSAICVRNFVNVRNILGGPSLKAIEFQYEEAVKSLKNDNYWLNEKQKQFFDYKQRLTEDVVSCIKK</sequence>
<dbReference type="EC" id="4.3.2.1" evidence="2 6"/>
<organism evidence="9 10">
    <name type="scientific">Sutcliffiella cohnii</name>
    <dbReference type="NCBI Taxonomy" id="33932"/>
    <lineage>
        <taxon>Bacteria</taxon>
        <taxon>Bacillati</taxon>
        <taxon>Bacillota</taxon>
        <taxon>Bacilli</taxon>
        <taxon>Bacillales</taxon>
        <taxon>Bacillaceae</taxon>
        <taxon>Sutcliffiella</taxon>
    </lineage>
</organism>
<accession>A0A223KQP6</accession>
<dbReference type="Proteomes" id="UP000215224">
    <property type="component" value="Chromosome"/>
</dbReference>
<dbReference type="GO" id="GO:0005829">
    <property type="term" value="C:cytosol"/>
    <property type="evidence" value="ECO:0007669"/>
    <property type="project" value="TreeGrafter"/>
</dbReference>
<dbReference type="InterPro" id="IPR008948">
    <property type="entry name" value="L-Aspartase-like"/>
</dbReference>
<dbReference type="GO" id="GO:0004056">
    <property type="term" value="F:argininosuccinate lyase activity"/>
    <property type="evidence" value="ECO:0007669"/>
    <property type="project" value="UniProtKB-UniRule"/>
</dbReference>
<keyword evidence="5 9" id="KW-0456">Lyase</keyword>
<dbReference type="RefSeq" id="WP_066414225.1">
    <property type="nucleotide sequence ID" value="NZ_CP018866.1"/>
</dbReference>
<dbReference type="InterPro" id="IPR000362">
    <property type="entry name" value="Fumarate_lyase_fam"/>
</dbReference>
<keyword evidence="4" id="KW-0028">Amino-acid biosynthesis</keyword>
<evidence type="ECO:0000256" key="6">
    <source>
        <dbReference type="NCBIfam" id="TIGR00838"/>
    </source>
</evidence>
<reference evidence="9 10" key="1">
    <citation type="submission" date="2016-12" db="EMBL/GenBank/DDBJ databases">
        <title>The whole genome sequencing and assembly of Bacillus cohnii DSM 6307T strain.</title>
        <authorList>
            <person name="Lee Y.-J."/>
            <person name="Yi H."/>
            <person name="Bahn Y.-S."/>
            <person name="Kim J.F."/>
            <person name="Lee D.-W."/>
        </authorList>
    </citation>
    <scope>NUCLEOTIDE SEQUENCE [LARGE SCALE GENOMIC DNA]</scope>
    <source>
        <strain evidence="9 10">DSM 6307</strain>
    </source>
</reference>
<dbReference type="InterPro" id="IPR029419">
    <property type="entry name" value="Arg_succ_lyase_C"/>
</dbReference>
<dbReference type="AlphaFoldDB" id="A0A223KQP6"/>
<dbReference type="KEGG" id="bcoh:BC6307_10385"/>
<dbReference type="Gene3D" id="1.10.40.30">
    <property type="entry name" value="Fumarase/aspartase (C-terminal domain)"/>
    <property type="match status" value="1"/>
</dbReference>
<dbReference type="PRINTS" id="PR00149">
    <property type="entry name" value="FUMRATELYASE"/>
</dbReference>
<dbReference type="InterPro" id="IPR022761">
    <property type="entry name" value="Fumarate_lyase_N"/>
</dbReference>
<proteinExistence type="predicted"/>
<dbReference type="Pfam" id="PF14698">
    <property type="entry name" value="ASL_C2"/>
    <property type="match status" value="1"/>
</dbReference>
<dbReference type="UniPathway" id="UPA00068">
    <property type="reaction ID" value="UER00114"/>
</dbReference>
<evidence type="ECO:0000256" key="1">
    <source>
        <dbReference type="ARBA" id="ARBA00004941"/>
    </source>
</evidence>
<dbReference type="PRINTS" id="PR00145">
    <property type="entry name" value="ARGSUCLYASE"/>
</dbReference>
<dbReference type="EMBL" id="CP018866">
    <property type="protein sequence ID" value="AST91658.1"/>
    <property type="molecule type" value="Genomic_DNA"/>
</dbReference>
<dbReference type="GO" id="GO:0042450">
    <property type="term" value="P:L-arginine biosynthetic process via ornithine"/>
    <property type="evidence" value="ECO:0007669"/>
    <property type="project" value="UniProtKB-UniRule"/>
</dbReference>
<protein>
    <recommendedName>
        <fullName evidence="2 6">Argininosuccinate lyase</fullName>
        <ecNumber evidence="2 6">4.3.2.1</ecNumber>
    </recommendedName>
</protein>
<dbReference type="NCBIfam" id="TIGR00838">
    <property type="entry name" value="argH"/>
    <property type="match status" value="1"/>
</dbReference>
<name>A0A223KQP6_9BACI</name>
<evidence type="ECO:0000256" key="4">
    <source>
        <dbReference type="ARBA" id="ARBA00022605"/>
    </source>
</evidence>
<evidence type="ECO:0000259" key="8">
    <source>
        <dbReference type="Pfam" id="PF14698"/>
    </source>
</evidence>
<gene>
    <name evidence="9" type="ORF">BC6307_10385</name>
</gene>
<evidence type="ECO:0000313" key="10">
    <source>
        <dbReference type="Proteomes" id="UP000215224"/>
    </source>
</evidence>
<evidence type="ECO:0000259" key="7">
    <source>
        <dbReference type="Pfam" id="PF00206"/>
    </source>
</evidence>
<feature type="domain" description="Fumarate lyase N-terminal" evidence="7">
    <location>
        <begin position="41"/>
        <end position="294"/>
    </location>
</feature>
<dbReference type="InterPro" id="IPR024083">
    <property type="entry name" value="Fumarase/histidase_N"/>
</dbReference>
<comment type="pathway">
    <text evidence="1">Amino-acid biosynthesis; L-arginine biosynthesis; L-arginine from L-ornithine and carbamoyl phosphate: step 3/3.</text>
</comment>
<dbReference type="InterPro" id="IPR009049">
    <property type="entry name" value="Argininosuccinate_lyase"/>
</dbReference>
<keyword evidence="3" id="KW-0055">Arginine biosynthesis</keyword>
<dbReference type="Pfam" id="PF00206">
    <property type="entry name" value="Lyase_1"/>
    <property type="match status" value="1"/>
</dbReference>
<dbReference type="PANTHER" id="PTHR43814:SF1">
    <property type="entry name" value="ARGININOSUCCINATE LYASE"/>
    <property type="match status" value="1"/>
</dbReference>
<dbReference type="CDD" id="cd01359">
    <property type="entry name" value="Argininosuccinate_lyase"/>
    <property type="match status" value="1"/>
</dbReference>
<evidence type="ECO:0000256" key="3">
    <source>
        <dbReference type="ARBA" id="ARBA00022571"/>
    </source>
</evidence>
<dbReference type="PANTHER" id="PTHR43814">
    <property type="entry name" value="ARGININOSUCCINATE LYASE"/>
    <property type="match status" value="1"/>
</dbReference>
<feature type="domain" description="Argininosuccinate lyase C-terminal" evidence="8">
    <location>
        <begin position="358"/>
        <end position="435"/>
    </location>
</feature>
<evidence type="ECO:0000256" key="5">
    <source>
        <dbReference type="ARBA" id="ARBA00023239"/>
    </source>
</evidence>
<dbReference type="Gene3D" id="1.20.200.10">
    <property type="entry name" value="Fumarase/aspartase (Central domain)"/>
    <property type="match status" value="1"/>
</dbReference>
<dbReference type="STRING" id="1314751.GCA_001591425_01516"/>
<keyword evidence="10" id="KW-1185">Reference proteome</keyword>
<dbReference type="Gene3D" id="1.10.275.10">
    <property type="entry name" value="Fumarase/aspartase (N-terminal domain)"/>
    <property type="match status" value="1"/>
</dbReference>